<evidence type="ECO:0000313" key="3">
    <source>
        <dbReference type="Proteomes" id="UP000677265"/>
    </source>
</evidence>
<dbReference type="SUPFAM" id="SSF51621">
    <property type="entry name" value="Phosphoenolpyruvate/pyruvate domain"/>
    <property type="match status" value="1"/>
</dbReference>
<organism evidence="1">
    <name type="scientific">Neobacillus citreus</name>
    <dbReference type="NCBI Taxonomy" id="2833578"/>
    <lineage>
        <taxon>Bacteria</taxon>
        <taxon>Bacillati</taxon>
        <taxon>Bacillota</taxon>
        <taxon>Bacilli</taxon>
        <taxon>Bacillales</taxon>
        <taxon>Bacillaceae</taxon>
        <taxon>Neobacillus</taxon>
    </lineage>
</organism>
<protein>
    <submittedName>
        <fullName evidence="1">Isocitrate lyase/PEP mutase family protein</fullName>
    </submittedName>
</protein>
<dbReference type="PANTHER" id="PTHR42905:SF5">
    <property type="entry name" value="CARBOXYVINYL-CARBOXYPHOSPHONATE PHOSPHORYLMUTASE, CHLOROPLASTIC"/>
    <property type="match status" value="1"/>
</dbReference>
<dbReference type="InterPro" id="IPR015813">
    <property type="entry name" value="Pyrv/PenolPyrv_kinase-like_dom"/>
</dbReference>
<keyword evidence="3" id="KW-1185">Reference proteome</keyword>
<dbReference type="InterPro" id="IPR040442">
    <property type="entry name" value="Pyrv_kinase-like_dom_sf"/>
</dbReference>
<dbReference type="GO" id="GO:0016833">
    <property type="term" value="F:oxo-acid-lyase activity"/>
    <property type="evidence" value="ECO:0007669"/>
    <property type="project" value="UniProtKB-ARBA"/>
</dbReference>
<dbReference type="RefSeq" id="WP_213145761.1">
    <property type="nucleotide sequence ID" value="NZ_JAGYPE020000009.1"/>
</dbReference>
<proteinExistence type="predicted"/>
<dbReference type="Gene3D" id="3.20.20.60">
    <property type="entry name" value="Phosphoenolpyruvate-binding domains"/>
    <property type="match status" value="1"/>
</dbReference>
<dbReference type="InterPro" id="IPR039556">
    <property type="entry name" value="ICL/PEPM"/>
</dbReference>
<accession>A0A942T4G6</accession>
<comment type="caution">
    <text evidence="1">The sequence shown here is derived from an EMBL/GenBank/DDBJ whole genome shotgun (WGS) entry which is preliminary data.</text>
</comment>
<dbReference type="CDD" id="cd00377">
    <property type="entry name" value="ICL_PEPM"/>
    <property type="match status" value="1"/>
</dbReference>
<dbReference type="AlphaFoldDB" id="A0A942T4G6"/>
<dbReference type="Pfam" id="PF13714">
    <property type="entry name" value="PEP_mutase"/>
    <property type="match status" value="1"/>
</dbReference>
<keyword evidence="1" id="KW-0456">Lyase</keyword>
<dbReference type="Proteomes" id="UP000677265">
    <property type="component" value="Unassembled WGS sequence"/>
</dbReference>
<evidence type="ECO:0000313" key="1">
    <source>
        <dbReference type="EMBL" id="MBS4185959.1"/>
    </source>
</evidence>
<evidence type="ECO:0000313" key="2">
    <source>
        <dbReference type="EMBL" id="MCH6265353.1"/>
    </source>
</evidence>
<name>A0A942T4G6_9BACI</name>
<gene>
    <name evidence="2" type="ORF">KHB02_007405</name>
    <name evidence="1" type="ORF">KHB02_31700</name>
</gene>
<dbReference type="EMBL" id="JAGYPE010000006">
    <property type="protein sequence ID" value="MBS4185959.1"/>
    <property type="molecule type" value="Genomic_DNA"/>
</dbReference>
<reference evidence="1" key="1">
    <citation type="submission" date="2021-05" db="EMBL/GenBank/DDBJ databases">
        <title>Novel Bacillus species.</title>
        <authorList>
            <person name="Liu G."/>
        </authorList>
    </citation>
    <scope>NUCLEOTIDE SEQUENCE</scope>
    <source>
        <strain evidence="1 3">FJAT-50051</strain>
    </source>
</reference>
<dbReference type="EMBL" id="JAGYPE020000009">
    <property type="protein sequence ID" value="MCH6265353.1"/>
    <property type="molecule type" value="Genomic_DNA"/>
</dbReference>
<dbReference type="PANTHER" id="PTHR42905">
    <property type="entry name" value="PHOSPHOENOLPYRUVATE CARBOXYLASE"/>
    <property type="match status" value="1"/>
</dbReference>
<sequence length="296" mass="32291">MAATGQELRRRLSESSIFTTIGAGDALMAKIADQTEQIDGILTSGFAISAHQLGLPDVELYTRSDNVYVVHNACAVVNKPVIADIDTGYGNAVSIIRSVQEFERAGAAGVIIEDQISPKRCPICVDETNSILPIEEAVGKIRAAAEGKLNQDTVIIARTDATNPEEAIRRARLYRDAGADLVQPISKAFKTKEQLREFVKSVDCPVSLVIVGWLEQLTFEEIEFIGPKIAHFALATVNAAHAAATRAVKHIAETKTMRNMPVEQTHHTSLVQFLGMPIISELEAKYLPDEKKVFGR</sequence>